<accession>A0A8K0NSS3</accession>
<gene>
    <name evidence="2" type="ORF">FFLO_03841</name>
</gene>
<protein>
    <submittedName>
        <fullName evidence="2">Uncharacterized protein</fullName>
    </submittedName>
</protein>
<name>A0A8K0NSS3_9TREE</name>
<keyword evidence="3" id="KW-1185">Reference proteome</keyword>
<evidence type="ECO:0000313" key="3">
    <source>
        <dbReference type="Proteomes" id="UP000812966"/>
    </source>
</evidence>
<sequence>MALWDVDIETHKGSSIYLGFALSPYAFTRLTSRDETDRKRQTEMSQSDEERNEERDEDCTPPEYKPLDDPVYLLLYPKLYAAAVALVELGSQFSLRSEWNSEEIFWKSSTGDHGWIELDQHRFDDCIDALLTFKAAWVRKYFPCYRSGGMYGHHLTAVNHSRGGYLEIDGDEFELLIKFHYSKPSFGLSNI</sequence>
<comment type="caution">
    <text evidence="2">The sequence shown here is derived from an EMBL/GenBank/DDBJ whole genome shotgun (WGS) entry which is preliminary data.</text>
</comment>
<dbReference type="Proteomes" id="UP000812966">
    <property type="component" value="Unassembled WGS sequence"/>
</dbReference>
<proteinExistence type="predicted"/>
<evidence type="ECO:0000256" key="1">
    <source>
        <dbReference type="SAM" id="MobiDB-lite"/>
    </source>
</evidence>
<dbReference type="EMBL" id="JABELV010000074">
    <property type="protein sequence ID" value="KAG7532099.1"/>
    <property type="molecule type" value="Genomic_DNA"/>
</dbReference>
<evidence type="ECO:0000313" key="2">
    <source>
        <dbReference type="EMBL" id="KAG7532099.1"/>
    </source>
</evidence>
<feature type="region of interest" description="Disordered" evidence="1">
    <location>
        <begin position="34"/>
        <end position="64"/>
    </location>
</feature>
<dbReference type="AlphaFoldDB" id="A0A8K0NSS3"/>
<organism evidence="2 3">
    <name type="scientific">Filobasidium floriforme</name>
    <dbReference type="NCBI Taxonomy" id="5210"/>
    <lineage>
        <taxon>Eukaryota</taxon>
        <taxon>Fungi</taxon>
        <taxon>Dikarya</taxon>
        <taxon>Basidiomycota</taxon>
        <taxon>Agaricomycotina</taxon>
        <taxon>Tremellomycetes</taxon>
        <taxon>Filobasidiales</taxon>
        <taxon>Filobasidiaceae</taxon>
        <taxon>Filobasidium</taxon>
    </lineage>
</organism>
<reference evidence="2" key="1">
    <citation type="submission" date="2020-04" db="EMBL/GenBank/DDBJ databases">
        <title>Analysis of mating type loci in Filobasidium floriforme.</title>
        <authorList>
            <person name="Nowrousian M."/>
        </authorList>
    </citation>
    <scope>NUCLEOTIDE SEQUENCE</scope>
    <source>
        <strain evidence="2">CBS 6242</strain>
    </source>
</reference>
<feature type="compositionally biased region" description="Basic and acidic residues" evidence="1">
    <location>
        <begin position="34"/>
        <end position="54"/>
    </location>
</feature>